<proteinExistence type="predicted"/>
<dbReference type="AlphaFoldDB" id="A0AAD7KF22"/>
<feature type="region of interest" description="Disordered" evidence="1">
    <location>
        <begin position="82"/>
        <end position="127"/>
    </location>
</feature>
<name>A0AAD7KF22_9AGAR</name>
<sequence>MIITSMGQIGDRLGLWHVDPHLRQVALVVLCFAEVQHDARGEDGVEDAEGTGRGLTLSYFSGKMQIDMQGLTAEKDVVSTAGEGSTPVSYARDTAMESPTRRNFAPTTLQPPKPGIGGRSPRSQVGNGKDIKLTHIACPVGTTIPPWPPLQHSAAYMLILAEYFGRERCTTYNPPKIVKMLRLRPLNAYVRRRRMAGSSSG</sequence>
<organism evidence="2 3">
    <name type="scientific">Mycena metata</name>
    <dbReference type="NCBI Taxonomy" id="1033252"/>
    <lineage>
        <taxon>Eukaryota</taxon>
        <taxon>Fungi</taxon>
        <taxon>Dikarya</taxon>
        <taxon>Basidiomycota</taxon>
        <taxon>Agaricomycotina</taxon>
        <taxon>Agaricomycetes</taxon>
        <taxon>Agaricomycetidae</taxon>
        <taxon>Agaricales</taxon>
        <taxon>Marasmiineae</taxon>
        <taxon>Mycenaceae</taxon>
        <taxon>Mycena</taxon>
    </lineage>
</organism>
<evidence type="ECO:0000313" key="3">
    <source>
        <dbReference type="Proteomes" id="UP001215598"/>
    </source>
</evidence>
<accession>A0AAD7KF22</accession>
<gene>
    <name evidence="2" type="ORF">B0H16DRAFT_1446500</name>
</gene>
<keyword evidence="3" id="KW-1185">Reference proteome</keyword>
<evidence type="ECO:0000313" key="2">
    <source>
        <dbReference type="EMBL" id="KAJ7784255.1"/>
    </source>
</evidence>
<dbReference type="EMBL" id="JARKIB010000002">
    <property type="protein sequence ID" value="KAJ7784255.1"/>
    <property type="molecule type" value="Genomic_DNA"/>
</dbReference>
<protein>
    <submittedName>
        <fullName evidence="2">Uncharacterized protein</fullName>
    </submittedName>
</protein>
<evidence type="ECO:0000256" key="1">
    <source>
        <dbReference type="SAM" id="MobiDB-lite"/>
    </source>
</evidence>
<reference evidence="2" key="1">
    <citation type="submission" date="2023-03" db="EMBL/GenBank/DDBJ databases">
        <title>Massive genome expansion in bonnet fungi (Mycena s.s.) driven by repeated elements and novel gene families across ecological guilds.</title>
        <authorList>
            <consortium name="Lawrence Berkeley National Laboratory"/>
            <person name="Harder C.B."/>
            <person name="Miyauchi S."/>
            <person name="Viragh M."/>
            <person name="Kuo A."/>
            <person name="Thoen E."/>
            <person name="Andreopoulos B."/>
            <person name="Lu D."/>
            <person name="Skrede I."/>
            <person name="Drula E."/>
            <person name="Henrissat B."/>
            <person name="Morin E."/>
            <person name="Kohler A."/>
            <person name="Barry K."/>
            <person name="LaButti K."/>
            <person name="Morin E."/>
            <person name="Salamov A."/>
            <person name="Lipzen A."/>
            <person name="Mereny Z."/>
            <person name="Hegedus B."/>
            <person name="Baldrian P."/>
            <person name="Stursova M."/>
            <person name="Weitz H."/>
            <person name="Taylor A."/>
            <person name="Grigoriev I.V."/>
            <person name="Nagy L.G."/>
            <person name="Martin F."/>
            <person name="Kauserud H."/>
        </authorList>
    </citation>
    <scope>NUCLEOTIDE SEQUENCE</scope>
    <source>
        <strain evidence="2">CBHHK182m</strain>
    </source>
</reference>
<comment type="caution">
    <text evidence="2">The sequence shown here is derived from an EMBL/GenBank/DDBJ whole genome shotgun (WGS) entry which is preliminary data.</text>
</comment>
<dbReference type="Proteomes" id="UP001215598">
    <property type="component" value="Unassembled WGS sequence"/>
</dbReference>